<name>A0A4Z1GWL2_9HELO</name>
<dbReference type="Proteomes" id="UP000297814">
    <property type="component" value="Unassembled WGS sequence"/>
</dbReference>
<accession>A0A4Z1GWL2</accession>
<proteinExistence type="predicted"/>
<keyword evidence="2" id="KW-1185">Reference proteome</keyword>
<evidence type="ECO:0000313" key="2">
    <source>
        <dbReference type="Proteomes" id="UP000297814"/>
    </source>
</evidence>
<organism evidence="1 2">
    <name type="scientific">Botrytis hyacinthi</name>
    <dbReference type="NCBI Taxonomy" id="278943"/>
    <lineage>
        <taxon>Eukaryota</taxon>
        <taxon>Fungi</taxon>
        <taxon>Dikarya</taxon>
        <taxon>Ascomycota</taxon>
        <taxon>Pezizomycotina</taxon>
        <taxon>Leotiomycetes</taxon>
        <taxon>Helotiales</taxon>
        <taxon>Sclerotiniaceae</taxon>
        <taxon>Botrytis</taxon>
    </lineage>
</organism>
<dbReference type="AlphaFoldDB" id="A0A4Z1GWL2"/>
<dbReference type="EMBL" id="PQXK01000042">
    <property type="protein sequence ID" value="TGO40099.1"/>
    <property type="molecule type" value="Genomic_DNA"/>
</dbReference>
<gene>
    <name evidence="1" type="ORF">BHYA_0042g00320</name>
</gene>
<protein>
    <submittedName>
        <fullName evidence="1">Uncharacterized protein</fullName>
    </submittedName>
</protein>
<sequence length="217" mass="25395">MTPRVKPEEHEGINLGFEKFRSPKNLSHVEDVDFEEKKWILPTWVPDWTSSKVSMEAKLHLQKVKIPNGIHDMKDIHVVLGEKAVLGCIGTRVDFVERVKNEIPRREDVFALCHKITNLRAMRGSRKNAYFADNKMEVRLVCECFCAWFNTPETSPYHLFSKDREKVFDHNYLRAKDKFLDRMEQLISKIANPADLEPLENYAEVLHKQEGPELDFN</sequence>
<evidence type="ECO:0000313" key="1">
    <source>
        <dbReference type="EMBL" id="TGO40099.1"/>
    </source>
</evidence>
<reference evidence="1 2" key="1">
    <citation type="submission" date="2017-12" db="EMBL/GenBank/DDBJ databases">
        <title>Comparative genomics of Botrytis spp.</title>
        <authorList>
            <person name="Valero-Jimenez C.A."/>
            <person name="Tapia P."/>
            <person name="Veloso J."/>
            <person name="Silva-Moreno E."/>
            <person name="Staats M."/>
            <person name="Valdes J.H."/>
            <person name="Van Kan J.A.L."/>
        </authorList>
    </citation>
    <scope>NUCLEOTIDE SEQUENCE [LARGE SCALE GENOMIC DNA]</scope>
    <source>
        <strain evidence="1 2">Bh0001</strain>
    </source>
</reference>
<comment type="caution">
    <text evidence="1">The sequence shown here is derived from an EMBL/GenBank/DDBJ whole genome shotgun (WGS) entry which is preliminary data.</text>
</comment>